<gene>
    <name evidence="2" type="ORF">PROFUN_04521</name>
</gene>
<evidence type="ECO:0000256" key="1">
    <source>
        <dbReference type="SAM" id="Phobius"/>
    </source>
</evidence>
<accession>A0A2P6NBF4</accession>
<evidence type="ECO:0000313" key="2">
    <source>
        <dbReference type="EMBL" id="PRP81286.1"/>
    </source>
</evidence>
<organism evidence="2 3">
    <name type="scientific">Planoprotostelium fungivorum</name>
    <dbReference type="NCBI Taxonomy" id="1890364"/>
    <lineage>
        <taxon>Eukaryota</taxon>
        <taxon>Amoebozoa</taxon>
        <taxon>Evosea</taxon>
        <taxon>Variosea</taxon>
        <taxon>Cavosteliida</taxon>
        <taxon>Cavosteliaceae</taxon>
        <taxon>Planoprotostelium</taxon>
    </lineage>
</organism>
<dbReference type="AlphaFoldDB" id="A0A2P6NBF4"/>
<dbReference type="Proteomes" id="UP000241769">
    <property type="component" value="Unassembled WGS sequence"/>
</dbReference>
<name>A0A2P6NBF4_9EUKA</name>
<protein>
    <submittedName>
        <fullName evidence="2">Uncharacterized protein</fullName>
    </submittedName>
</protein>
<feature type="transmembrane region" description="Helical" evidence="1">
    <location>
        <begin position="6"/>
        <end position="26"/>
    </location>
</feature>
<comment type="caution">
    <text evidence="2">The sequence shown here is derived from an EMBL/GenBank/DDBJ whole genome shotgun (WGS) entry which is preliminary data.</text>
</comment>
<dbReference type="EMBL" id="MDYQ01000128">
    <property type="protein sequence ID" value="PRP81286.1"/>
    <property type="molecule type" value="Genomic_DNA"/>
</dbReference>
<keyword evidence="3" id="KW-1185">Reference proteome</keyword>
<keyword evidence="1" id="KW-0472">Membrane</keyword>
<keyword evidence="1" id="KW-0812">Transmembrane</keyword>
<sequence length="53" mass="6235">MCLLVSLRPIAVLFLSLPLLVGTFMWDEQIFRSKYKWNHTPRGFRPKLKIADS</sequence>
<proteinExistence type="predicted"/>
<evidence type="ECO:0000313" key="3">
    <source>
        <dbReference type="Proteomes" id="UP000241769"/>
    </source>
</evidence>
<keyword evidence="1" id="KW-1133">Transmembrane helix</keyword>
<dbReference type="InParanoid" id="A0A2P6NBF4"/>
<reference evidence="2 3" key="1">
    <citation type="journal article" date="2018" name="Genome Biol. Evol.">
        <title>Multiple Roots of Fruiting Body Formation in Amoebozoa.</title>
        <authorList>
            <person name="Hillmann F."/>
            <person name="Forbes G."/>
            <person name="Novohradska S."/>
            <person name="Ferling I."/>
            <person name="Riege K."/>
            <person name="Groth M."/>
            <person name="Westermann M."/>
            <person name="Marz M."/>
            <person name="Spaller T."/>
            <person name="Winckler T."/>
            <person name="Schaap P."/>
            <person name="Glockner G."/>
        </authorList>
    </citation>
    <scope>NUCLEOTIDE SEQUENCE [LARGE SCALE GENOMIC DNA]</scope>
    <source>
        <strain evidence="2 3">Jena</strain>
    </source>
</reference>